<evidence type="ECO:0000313" key="10">
    <source>
        <dbReference type="EMBL" id="SKB91813.1"/>
    </source>
</evidence>
<dbReference type="GO" id="GO:0005886">
    <property type="term" value="C:plasma membrane"/>
    <property type="evidence" value="ECO:0007669"/>
    <property type="project" value="UniProtKB-SubCell"/>
</dbReference>
<dbReference type="PANTHER" id="PTHR33908">
    <property type="entry name" value="MANNOSYLTRANSFERASE YKCB-RELATED"/>
    <property type="match status" value="1"/>
</dbReference>
<evidence type="ECO:0000256" key="3">
    <source>
        <dbReference type="ARBA" id="ARBA00022676"/>
    </source>
</evidence>
<feature type="domain" description="Glycosyltransferase RgtA/B/C/D-like" evidence="9">
    <location>
        <begin position="55"/>
        <end position="214"/>
    </location>
</feature>
<keyword evidence="3 10" id="KW-0328">Glycosyltransferase</keyword>
<evidence type="ECO:0000259" key="9">
    <source>
        <dbReference type="Pfam" id="PF13231"/>
    </source>
</evidence>
<sequence>MSFYQRNAKEIQVVLFFSFLKLVLHLVSNSNFGFHRDELLYMAMSEHIDWGYKEVPPFIAGISWFSYAFLGDSVFAMRILPSIASALIVFITGLLVISMNGKRFSVIVACGAMVISPSFLASGYLLQPVVFDQLFWVITAYLLLKHIQTRKTSYVYLLGLTVGVGMLTKYTMAFFILSLIVGVLISPQRRILLNKSWIVAFLIAFVIFLPNLIWQITHDLPVVSHMKELKETQLDYIDPLKFLVQLLIIHASASVIWLSGLIYLFFTKSNKRYIFMAYSFIVVVVLLLALNGKVYYSFGAFPMLFAAGGICLHKVLGSIVAPFRYAAVCLLLAPSLLLVPTVIPILPFASTLRFFEFTTDRGLEFPVKWEDQKTHATTQDYADMLGWEEIAKHAKAAYQKIPKEERSKTTLIAGNYGLAGAIQHYGEKYDLPDPVSLSSSFALWSPDSIETKYIIMIDDDIDKIAGAFGSKVDIGKVENPYAREKDTGIYLLSEPLIDVNNFYKTERSKELN</sequence>
<evidence type="ECO:0000256" key="1">
    <source>
        <dbReference type="ARBA" id="ARBA00004651"/>
    </source>
</evidence>
<evidence type="ECO:0000256" key="4">
    <source>
        <dbReference type="ARBA" id="ARBA00022679"/>
    </source>
</evidence>
<keyword evidence="4 10" id="KW-0808">Transferase</keyword>
<protein>
    <submittedName>
        <fullName evidence="10">Dolichyl-phosphate-mannose-protein mannosyltransferase</fullName>
    </submittedName>
</protein>
<feature type="transmembrane region" description="Helical" evidence="8">
    <location>
        <begin position="242"/>
        <end position="266"/>
    </location>
</feature>
<keyword evidence="6 8" id="KW-1133">Transmembrane helix</keyword>
<dbReference type="Proteomes" id="UP000189981">
    <property type="component" value="Unassembled WGS sequence"/>
</dbReference>
<dbReference type="STRING" id="572036.SAMN05661099_3459"/>
<dbReference type="InterPro" id="IPR050297">
    <property type="entry name" value="LipidA_mod_glycosyltrf_83"/>
</dbReference>
<dbReference type="GO" id="GO:0016763">
    <property type="term" value="F:pentosyltransferase activity"/>
    <property type="evidence" value="ECO:0007669"/>
    <property type="project" value="TreeGrafter"/>
</dbReference>
<feature type="transmembrane region" description="Helical" evidence="8">
    <location>
        <begin position="104"/>
        <end position="126"/>
    </location>
</feature>
<feature type="transmembrane region" description="Helical" evidence="8">
    <location>
        <begin position="154"/>
        <end position="185"/>
    </location>
</feature>
<gene>
    <name evidence="10" type="ORF">SAMN05661099_3459</name>
</gene>
<keyword evidence="2" id="KW-1003">Cell membrane</keyword>
<dbReference type="EMBL" id="FUYR01000006">
    <property type="protein sequence ID" value="SKB91813.1"/>
    <property type="molecule type" value="Genomic_DNA"/>
</dbReference>
<feature type="transmembrane region" description="Helical" evidence="8">
    <location>
        <begin position="296"/>
        <end position="316"/>
    </location>
</feature>
<organism evidence="10 11">
    <name type="scientific">Daejeonella lutea</name>
    <dbReference type="NCBI Taxonomy" id="572036"/>
    <lineage>
        <taxon>Bacteria</taxon>
        <taxon>Pseudomonadati</taxon>
        <taxon>Bacteroidota</taxon>
        <taxon>Sphingobacteriia</taxon>
        <taxon>Sphingobacteriales</taxon>
        <taxon>Sphingobacteriaceae</taxon>
        <taxon>Daejeonella</taxon>
    </lineage>
</organism>
<feature type="transmembrane region" description="Helical" evidence="8">
    <location>
        <begin position="75"/>
        <end position="97"/>
    </location>
</feature>
<evidence type="ECO:0000256" key="6">
    <source>
        <dbReference type="ARBA" id="ARBA00022989"/>
    </source>
</evidence>
<dbReference type="RefSeq" id="WP_079703962.1">
    <property type="nucleotide sequence ID" value="NZ_FUYR01000006.1"/>
</dbReference>
<dbReference type="InterPro" id="IPR038731">
    <property type="entry name" value="RgtA/B/C-like"/>
</dbReference>
<comment type="subcellular location">
    <subcellularLocation>
        <location evidence="1">Cell membrane</location>
        <topology evidence="1">Multi-pass membrane protein</topology>
    </subcellularLocation>
</comment>
<keyword evidence="5 8" id="KW-0812">Transmembrane</keyword>
<feature type="transmembrane region" description="Helical" evidence="8">
    <location>
        <begin position="273"/>
        <end position="290"/>
    </location>
</feature>
<dbReference type="AlphaFoldDB" id="A0A1T5F6P3"/>
<evidence type="ECO:0000313" key="11">
    <source>
        <dbReference type="Proteomes" id="UP000189981"/>
    </source>
</evidence>
<feature type="transmembrane region" description="Helical" evidence="8">
    <location>
        <begin position="323"/>
        <end position="346"/>
    </location>
</feature>
<evidence type="ECO:0000256" key="2">
    <source>
        <dbReference type="ARBA" id="ARBA00022475"/>
    </source>
</evidence>
<name>A0A1T5F6P3_9SPHI</name>
<proteinExistence type="predicted"/>
<dbReference type="Pfam" id="PF13231">
    <property type="entry name" value="PMT_2"/>
    <property type="match status" value="1"/>
</dbReference>
<dbReference type="GO" id="GO:0009103">
    <property type="term" value="P:lipopolysaccharide biosynthetic process"/>
    <property type="evidence" value="ECO:0007669"/>
    <property type="project" value="UniProtKB-ARBA"/>
</dbReference>
<dbReference type="OrthoDB" id="9813729at2"/>
<keyword evidence="11" id="KW-1185">Reference proteome</keyword>
<evidence type="ECO:0000256" key="8">
    <source>
        <dbReference type="SAM" id="Phobius"/>
    </source>
</evidence>
<keyword evidence="7 8" id="KW-0472">Membrane</keyword>
<feature type="transmembrane region" description="Helical" evidence="8">
    <location>
        <begin position="197"/>
        <end position="216"/>
    </location>
</feature>
<evidence type="ECO:0000256" key="5">
    <source>
        <dbReference type="ARBA" id="ARBA00022692"/>
    </source>
</evidence>
<accession>A0A1T5F6P3</accession>
<reference evidence="11" key="1">
    <citation type="submission" date="2017-02" db="EMBL/GenBank/DDBJ databases">
        <authorList>
            <person name="Varghese N."/>
            <person name="Submissions S."/>
        </authorList>
    </citation>
    <scope>NUCLEOTIDE SEQUENCE [LARGE SCALE GENOMIC DNA]</scope>
    <source>
        <strain evidence="11">DSM 22385</strain>
    </source>
</reference>
<dbReference type="PANTHER" id="PTHR33908:SF11">
    <property type="entry name" value="MEMBRANE PROTEIN"/>
    <property type="match status" value="1"/>
</dbReference>
<evidence type="ECO:0000256" key="7">
    <source>
        <dbReference type="ARBA" id="ARBA00023136"/>
    </source>
</evidence>